<sequence>MVNTVAEMEVLEEKMPESPWHNEKVRECEDMLREAVKSLPTAVVFRDLFFQFKGKRYAPDLAVVLQGSPPLESIGLVYRVPEDGPAPDAIIEVAVSSKSLGEALGEKVYFYAEMGVKDYLVIQAFPEKPFGLWFCRPNLGERPNSVDEVVLETLGVKVVAQGQKVRMFDREGNEILPLREALEQERRKREELEKRIAELERKLRGENF</sequence>
<proteinExistence type="predicted"/>
<dbReference type="PANTHER" id="PTHR33352:SF2">
    <property type="entry name" value="SLL0995 PROTEIN"/>
    <property type="match status" value="1"/>
</dbReference>
<feature type="domain" description="Putative restriction endonuclease" evidence="2">
    <location>
        <begin position="11"/>
        <end position="183"/>
    </location>
</feature>
<name>A0ABT2EJX6_9BACT</name>
<keyword evidence="1" id="KW-0175">Coiled coil</keyword>
<gene>
    <name evidence="3" type="ORF">M2350_000651</name>
</gene>
<dbReference type="InterPro" id="IPR008538">
    <property type="entry name" value="Uma2"/>
</dbReference>
<organism evidence="3 4">
    <name type="scientific">Candidatus Fervidibacter sacchari</name>
    <dbReference type="NCBI Taxonomy" id="1448929"/>
    <lineage>
        <taxon>Bacteria</taxon>
        <taxon>Candidatus Fervidibacterota</taxon>
        <taxon>Candidatus Fervidibacter</taxon>
    </lineage>
</organism>
<dbReference type="GO" id="GO:0004519">
    <property type="term" value="F:endonuclease activity"/>
    <property type="evidence" value="ECO:0007669"/>
    <property type="project" value="UniProtKB-KW"/>
</dbReference>
<evidence type="ECO:0000256" key="1">
    <source>
        <dbReference type="SAM" id="Coils"/>
    </source>
</evidence>
<dbReference type="InterPro" id="IPR011335">
    <property type="entry name" value="Restrct_endonuc-II-like"/>
</dbReference>
<accession>A0ABT2EJX6</accession>
<dbReference type="RefSeq" id="WP_018195570.1">
    <property type="nucleotide sequence ID" value="NZ_CP130454.1"/>
</dbReference>
<evidence type="ECO:0000313" key="4">
    <source>
        <dbReference type="Proteomes" id="UP001204798"/>
    </source>
</evidence>
<dbReference type="Gene3D" id="3.90.1570.10">
    <property type="entry name" value="tt1808, chain A"/>
    <property type="match status" value="1"/>
</dbReference>
<feature type="coiled-coil region" evidence="1">
    <location>
        <begin position="175"/>
        <end position="202"/>
    </location>
</feature>
<dbReference type="CDD" id="cd06260">
    <property type="entry name" value="DUF820-like"/>
    <property type="match status" value="1"/>
</dbReference>
<dbReference type="Proteomes" id="UP001204798">
    <property type="component" value="Unassembled WGS sequence"/>
</dbReference>
<dbReference type="Pfam" id="PF05685">
    <property type="entry name" value="Uma2"/>
    <property type="match status" value="1"/>
</dbReference>
<evidence type="ECO:0000259" key="2">
    <source>
        <dbReference type="Pfam" id="PF05685"/>
    </source>
</evidence>
<dbReference type="InterPro" id="IPR012296">
    <property type="entry name" value="Nuclease_put_TT1808"/>
</dbReference>
<protein>
    <submittedName>
        <fullName evidence="3">Uma2 family endonuclease</fullName>
    </submittedName>
</protein>
<keyword evidence="4" id="KW-1185">Reference proteome</keyword>
<dbReference type="EMBL" id="JANUCP010000001">
    <property type="protein sequence ID" value="MCS3918254.1"/>
    <property type="molecule type" value="Genomic_DNA"/>
</dbReference>
<reference evidence="3 4" key="1">
    <citation type="submission" date="2022-08" db="EMBL/GenBank/DDBJ databases">
        <title>Bacterial and archaeal communities from various locations to study Microbial Dark Matter (Phase II).</title>
        <authorList>
            <person name="Stepanauskas R."/>
        </authorList>
    </citation>
    <scope>NUCLEOTIDE SEQUENCE [LARGE SCALE GENOMIC DNA]</scope>
    <source>
        <strain evidence="3 4">PD1</strain>
    </source>
</reference>
<keyword evidence="3" id="KW-0378">Hydrolase</keyword>
<keyword evidence="3" id="KW-0540">Nuclease</keyword>
<keyword evidence="3" id="KW-0255">Endonuclease</keyword>
<comment type="caution">
    <text evidence="3">The sequence shown here is derived from an EMBL/GenBank/DDBJ whole genome shotgun (WGS) entry which is preliminary data.</text>
</comment>
<dbReference type="PANTHER" id="PTHR33352">
    <property type="entry name" value="SLR1095 PROTEIN"/>
    <property type="match status" value="1"/>
</dbReference>
<dbReference type="SUPFAM" id="SSF52980">
    <property type="entry name" value="Restriction endonuclease-like"/>
    <property type="match status" value="1"/>
</dbReference>
<evidence type="ECO:0000313" key="3">
    <source>
        <dbReference type="EMBL" id="MCS3918254.1"/>
    </source>
</evidence>